<proteinExistence type="predicted"/>
<protein>
    <submittedName>
        <fullName evidence="1">ATP-dependent RecD-like DNA helicase</fullName>
    </submittedName>
</protein>
<evidence type="ECO:0000313" key="2">
    <source>
        <dbReference type="Proteomes" id="UP001055039"/>
    </source>
</evidence>
<dbReference type="Pfam" id="PF13604">
    <property type="entry name" value="AAA_30"/>
    <property type="match status" value="1"/>
</dbReference>
<name>A0ABQ4UM72_9HYPH</name>
<accession>A0ABQ4UM72</accession>
<dbReference type="InterPro" id="IPR027417">
    <property type="entry name" value="P-loop_NTPase"/>
</dbReference>
<reference evidence="1" key="1">
    <citation type="journal article" date="2021" name="Front. Microbiol.">
        <title>Comprehensive Comparative Genomics and Phenotyping of Methylobacterium Species.</title>
        <authorList>
            <person name="Alessa O."/>
            <person name="Ogura Y."/>
            <person name="Fujitani Y."/>
            <person name="Takami H."/>
            <person name="Hayashi T."/>
            <person name="Sahin N."/>
            <person name="Tani A."/>
        </authorList>
    </citation>
    <scope>NUCLEOTIDE SEQUENCE</scope>
    <source>
        <strain evidence="1">NBRC 15686</strain>
    </source>
</reference>
<dbReference type="SUPFAM" id="SSF52540">
    <property type="entry name" value="P-loop containing nucleoside triphosphate hydrolases"/>
    <property type="match status" value="1"/>
</dbReference>
<dbReference type="Gene3D" id="3.40.50.300">
    <property type="entry name" value="P-loop containing nucleotide triphosphate hydrolases"/>
    <property type="match status" value="1"/>
</dbReference>
<reference evidence="1" key="2">
    <citation type="submission" date="2021-08" db="EMBL/GenBank/DDBJ databases">
        <authorList>
            <person name="Tani A."/>
            <person name="Ola A."/>
            <person name="Ogura Y."/>
            <person name="Katsura K."/>
            <person name="Hayashi T."/>
        </authorList>
    </citation>
    <scope>NUCLEOTIDE SEQUENCE</scope>
    <source>
        <strain evidence="1">NBRC 15686</strain>
    </source>
</reference>
<gene>
    <name evidence="1" type="primary">recD2_6</name>
    <name evidence="1" type="ORF">LNAOJCKE_5354</name>
</gene>
<organism evidence="1 2">
    <name type="scientific">Methylorubrum aminovorans</name>
    <dbReference type="NCBI Taxonomy" id="269069"/>
    <lineage>
        <taxon>Bacteria</taxon>
        <taxon>Pseudomonadati</taxon>
        <taxon>Pseudomonadota</taxon>
        <taxon>Alphaproteobacteria</taxon>
        <taxon>Hyphomicrobiales</taxon>
        <taxon>Methylobacteriaceae</taxon>
        <taxon>Methylorubrum</taxon>
    </lineage>
</organism>
<comment type="caution">
    <text evidence="1">The sequence shown here is derived from an EMBL/GenBank/DDBJ whole genome shotgun (WGS) entry which is preliminary data.</text>
</comment>
<dbReference type="EMBL" id="BPRC01000044">
    <property type="protein sequence ID" value="GJE68118.1"/>
    <property type="molecule type" value="Genomic_DNA"/>
</dbReference>
<sequence length="131" mass="14177">MTTILGLVTTRYHGLGKTILATATAWRAAQMLHEELGVEARAVDSLLARARTDRTVLDCNTVLLVDEAGQIGSRAMHSLLTLARERGAKVVLVGDRPSFRRSPPDRPCACWPRSAFRPGSQPSCASARPTP</sequence>
<keyword evidence="2" id="KW-1185">Reference proteome</keyword>
<dbReference type="Proteomes" id="UP001055039">
    <property type="component" value="Unassembled WGS sequence"/>
</dbReference>
<evidence type="ECO:0000313" key="1">
    <source>
        <dbReference type="EMBL" id="GJE68118.1"/>
    </source>
</evidence>